<dbReference type="SFLD" id="SFLDS00003">
    <property type="entry name" value="Haloacid_Dehalogenase"/>
    <property type="match status" value="1"/>
</dbReference>
<dbReference type="GO" id="GO:0016791">
    <property type="term" value="F:phosphatase activity"/>
    <property type="evidence" value="ECO:0007669"/>
    <property type="project" value="TreeGrafter"/>
</dbReference>
<evidence type="ECO:0000256" key="1">
    <source>
        <dbReference type="ARBA" id="ARBA00001946"/>
    </source>
</evidence>
<name>A0A5C6W1U7_9BACI</name>
<gene>
    <name evidence="5" type="ORF">FS935_15450</name>
</gene>
<dbReference type="PANTHER" id="PTHR46470:SF2">
    <property type="entry name" value="GLYCERALDEHYDE 3-PHOSPHATE PHOSPHATASE"/>
    <property type="match status" value="1"/>
</dbReference>
<dbReference type="Gene3D" id="3.40.50.1000">
    <property type="entry name" value="HAD superfamily/HAD-like"/>
    <property type="match status" value="1"/>
</dbReference>
<protein>
    <submittedName>
        <fullName evidence="5">HAD family hydrolase</fullName>
    </submittedName>
</protein>
<dbReference type="RefSeq" id="WP_146949557.1">
    <property type="nucleotide sequence ID" value="NZ_VOQF01000008.1"/>
</dbReference>
<evidence type="ECO:0000313" key="6">
    <source>
        <dbReference type="Proteomes" id="UP000321363"/>
    </source>
</evidence>
<dbReference type="EMBL" id="VOQF01000008">
    <property type="protein sequence ID" value="TXC89759.1"/>
    <property type="molecule type" value="Genomic_DNA"/>
</dbReference>
<reference evidence="5 6" key="1">
    <citation type="journal article" date="2005" name="Int. J. Syst. Evol. Microbiol.">
        <title>Bacillus litoralis sp. nov., isolated from a tidal flat of the Yellow Sea in Korea.</title>
        <authorList>
            <person name="Yoon J.H."/>
            <person name="Oh T.K."/>
        </authorList>
    </citation>
    <scope>NUCLEOTIDE SEQUENCE [LARGE SCALE GENOMIC DNA]</scope>
    <source>
        <strain evidence="5 6">SW-211</strain>
    </source>
</reference>
<dbReference type="PROSITE" id="PS01228">
    <property type="entry name" value="COF_1"/>
    <property type="match status" value="1"/>
</dbReference>
<keyword evidence="4" id="KW-0460">Magnesium</keyword>
<dbReference type="SFLD" id="SFLDG01129">
    <property type="entry name" value="C1.5:_HAD__Beta-PGM__Phosphata"/>
    <property type="match status" value="1"/>
</dbReference>
<dbReference type="SUPFAM" id="SSF56784">
    <property type="entry name" value="HAD-like"/>
    <property type="match status" value="1"/>
</dbReference>
<dbReference type="Proteomes" id="UP000321363">
    <property type="component" value="Unassembled WGS sequence"/>
</dbReference>
<dbReference type="OrthoDB" id="9809962at2"/>
<evidence type="ECO:0000256" key="3">
    <source>
        <dbReference type="ARBA" id="ARBA00022801"/>
    </source>
</evidence>
<evidence type="ECO:0000256" key="2">
    <source>
        <dbReference type="ARBA" id="ARBA00022723"/>
    </source>
</evidence>
<dbReference type="InterPro" id="IPR051400">
    <property type="entry name" value="HAD-like_hydrolase"/>
</dbReference>
<accession>A0A5C6W1U7</accession>
<dbReference type="PANTHER" id="PTHR46470">
    <property type="entry name" value="N-ACYLNEURAMINATE-9-PHOSPHATASE"/>
    <property type="match status" value="1"/>
</dbReference>
<dbReference type="InterPro" id="IPR036412">
    <property type="entry name" value="HAD-like_sf"/>
</dbReference>
<dbReference type="GO" id="GO:0044281">
    <property type="term" value="P:small molecule metabolic process"/>
    <property type="evidence" value="ECO:0007669"/>
    <property type="project" value="UniProtKB-ARBA"/>
</dbReference>
<comment type="caution">
    <text evidence="5">The sequence shown here is derived from an EMBL/GenBank/DDBJ whole genome shotgun (WGS) entry which is preliminary data.</text>
</comment>
<dbReference type="InterPro" id="IPR041492">
    <property type="entry name" value="HAD_2"/>
</dbReference>
<dbReference type="Pfam" id="PF13419">
    <property type="entry name" value="HAD_2"/>
    <property type="match status" value="1"/>
</dbReference>
<dbReference type="AlphaFoldDB" id="A0A5C6W1U7"/>
<dbReference type="NCBIfam" id="TIGR01549">
    <property type="entry name" value="HAD-SF-IA-v1"/>
    <property type="match status" value="1"/>
</dbReference>
<evidence type="ECO:0000313" key="5">
    <source>
        <dbReference type="EMBL" id="TXC89759.1"/>
    </source>
</evidence>
<organism evidence="5 6">
    <name type="scientific">Metabacillus litoralis</name>
    <dbReference type="NCBI Taxonomy" id="152268"/>
    <lineage>
        <taxon>Bacteria</taxon>
        <taxon>Bacillati</taxon>
        <taxon>Bacillota</taxon>
        <taxon>Bacilli</taxon>
        <taxon>Bacillales</taxon>
        <taxon>Bacillaceae</taxon>
        <taxon>Metabacillus</taxon>
    </lineage>
</organism>
<evidence type="ECO:0000256" key="4">
    <source>
        <dbReference type="ARBA" id="ARBA00022842"/>
    </source>
</evidence>
<keyword evidence="2" id="KW-0479">Metal-binding</keyword>
<dbReference type="NCBIfam" id="TIGR01509">
    <property type="entry name" value="HAD-SF-IA-v3"/>
    <property type="match status" value="1"/>
</dbReference>
<sequence length="225" mass="26148">MIKAIFFDLDGTLLNRDESVKQFIHDQHLRLCSYLSDINIDDYVKRFIQLDDHGYVWKDKVYKQIVEEFSIEGITAEELLEDYLTYFQFHCIGFEHLHELLENLRKENYKLAIISNGFGTFQMDNIKALKIDNYFDSIIISENVGIKKPNPNIFLQGLSDLNVSPHESIFVGDHPENDIHAPSKLGLKTIWKKNHHSDPVAADYMIDDLLEVLDIVMSNKTKSNQ</sequence>
<dbReference type="InterPro" id="IPR006439">
    <property type="entry name" value="HAD-SF_hydro_IA"/>
</dbReference>
<keyword evidence="6" id="KW-1185">Reference proteome</keyword>
<dbReference type="InterPro" id="IPR023214">
    <property type="entry name" value="HAD_sf"/>
</dbReference>
<dbReference type="Gene3D" id="1.10.150.520">
    <property type="match status" value="1"/>
</dbReference>
<comment type="cofactor">
    <cofactor evidence="1">
        <name>Mg(2+)</name>
        <dbReference type="ChEBI" id="CHEBI:18420"/>
    </cofactor>
</comment>
<keyword evidence="3 5" id="KW-0378">Hydrolase</keyword>
<dbReference type="GO" id="GO:0046872">
    <property type="term" value="F:metal ion binding"/>
    <property type="evidence" value="ECO:0007669"/>
    <property type="project" value="UniProtKB-KW"/>
</dbReference>
<dbReference type="PRINTS" id="PR00413">
    <property type="entry name" value="HADHALOGNASE"/>
</dbReference>
<proteinExistence type="predicted"/>